<comment type="similarity">
    <text evidence="2">Belongs to the UPF0718 family.</text>
</comment>
<organism evidence="9 10">
    <name type="scientific">Campylobacter californiensis</name>
    <dbReference type="NCBI Taxonomy" id="1032243"/>
    <lineage>
        <taxon>Bacteria</taxon>
        <taxon>Pseudomonadati</taxon>
        <taxon>Campylobacterota</taxon>
        <taxon>Epsilonproteobacteria</taxon>
        <taxon>Campylobacterales</taxon>
        <taxon>Campylobacteraceae</taxon>
        <taxon>Campylobacter</taxon>
    </lineage>
</organism>
<dbReference type="Pfam" id="PF03773">
    <property type="entry name" value="ArsP_1"/>
    <property type="match status" value="1"/>
</dbReference>
<evidence type="ECO:0000313" key="10">
    <source>
        <dbReference type="Proteomes" id="UP000650616"/>
    </source>
</evidence>
<reference evidence="8 11" key="2">
    <citation type="submission" date="2020-10" db="EMBL/GenBank/DDBJ databases">
        <title>Campylobacter californiensis sp. nov. isolated from cattle and feral swine in California.</title>
        <authorList>
            <person name="Miller W.G."/>
        </authorList>
    </citation>
    <scope>NUCLEOTIDE SEQUENCE [LARGE SCALE GENOMIC DNA]</scope>
    <source>
        <strain evidence="8 11">RM12919</strain>
    </source>
</reference>
<dbReference type="PANTHER" id="PTHR42775">
    <property type="entry name" value="PERMEASE RV2963-RELATED"/>
    <property type="match status" value="1"/>
</dbReference>
<dbReference type="AlphaFoldDB" id="A0AAW3ZT27"/>
<keyword evidence="3" id="KW-1003">Cell membrane</keyword>
<protein>
    <submittedName>
        <fullName evidence="9">Permease</fullName>
    </submittedName>
</protein>
<dbReference type="EMBL" id="JADBHS010000003">
    <property type="protein sequence ID" value="MBE2985934.1"/>
    <property type="molecule type" value="Genomic_DNA"/>
</dbReference>
<evidence type="ECO:0000256" key="4">
    <source>
        <dbReference type="ARBA" id="ARBA00022692"/>
    </source>
</evidence>
<feature type="transmembrane region" description="Helical" evidence="7">
    <location>
        <begin position="94"/>
        <end position="114"/>
    </location>
</feature>
<dbReference type="Proteomes" id="UP000650616">
    <property type="component" value="Unassembled WGS sequence"/>
</dbReference>
<feature type="transmembrane region" description="Helical" evidence="7">
    <location>
        <begin position="120"/>
        <end position="137"/>
    </location>
</feature>
<keyword evidence="4 7" id="KW-0812">Transmembrane</keyword>
<name>A0AAW3ZT27_9BACT</name>
<keyword evidence="5 7" id="KW-1133">Transmembrane helix</keyword>
<reference evidence="9 10" key="1">
    <citation type="submission" date="2015-08" db="EMBL/GenBank/DDBJ databases">
        <title>Comparative genomics of the Campylobacter concisus group.</title>
        <authorList>
            <person name="Yee E."/>
            <person name="Chapman M.H."/>
            <person name="Huynh S."/>
            <person name="Bono J.L."/>
            <person name="On S.L."/>
            <person name="St Leger J."/>
            <person name="Foster G."/>
            <person name="Parker C.T."/>
            <person name="Miller W.G."/>
        </authorList>
    </citation>
    <scope>NUCLEOTIDE SEQUENCE [LARGE SCALE GENOMIC DNA]</scope>
    <source>
        <strain evidence="9 10">RM9337</strain>
    </source>
</reference>
<feature type="transmembrane region" description="Helical" evidence="7">
    <location>
        <begin position="294"/>
        <end position="315"/>
    </location>
</feature>
<accession>A0AAW3ZT27</accession>
<evidence type="ECO:0000256" key="6">
    <source>
        <dbReference type="ARBA" id="ARBA00023136"/>
    </source>
</evidence>
<evidence type="ECO:0000256" key="2">
    <source>
        <dbReference type="ARBA" id="ARBA00006386"/>
    </source>
</evidence>
<sequence length="320" mass="35157">MLDIFTRQSVFQFFKFFMIYFVEISLLFLVVSFLVFIVSEKFSDKLKKHLVKSDFSSFVKAFVVGALTPFCSCSTIPLLNGFLKSGVSLGVSSVFLLSSPLVNPVILTLLFIGFGLKFTAVYFAVIFITSITFGIILSKINQNKFLKDDFIKPKFSLSVGVSSMVFKATTQPKICACNQANTNESIYKIAFSNSLREYKKLFVYVLVAMFIGATIHGFVPQTLVSSYLGASDFDSIFISAVLGILLYVRVEALIPIGTALLSSGASAAAFGAFVITAAGISLPEIILLNRFFKPKFIAIFIGFILCVAMIFAFFLSANII</sequence>
<gene>
    <name evidence="8" type="ORF">CCAL12919_02115</name>
    <name evidence="9" type="ORF">CCAL9337_04300</name>
</gene>
<evidence type="ECO:0000313" key="9">
    <source>
        <dbReference type="EMBL" id="MBE3607952.1"/>
    </source>
</evidence>
<keyword evidence="6 7" id="KW-0472">Membrane</keyword>
<evidence type="ECO:0000313" key="8">
    <source>
        <dbReference type="EMBL" id="MBE2985934.1"/>
    </source>
</evidence>
<evidence type="ECO:0000313" key="11">
    <source>
        <dbReference type="Proteomes" id="UP001318760"/>
    </source>
</evidence>
<comment type="caution">
    <text evidence="9">The sequence shown here is derived from an EMBL/GenBank/DDBJ whole genome shotgun (WGS) entry which is preliminary data.</text>
</comment>
<feature type="transmembrane region" description="Helical" evidence="7">
    <location>
        <begin position="16"/>
        <end position="38"/>
    </location>
</feature>
<dbReference type="GO" id="GO:0005886">
    <property type="term" value="C:plasma membrane"/>
    <property type="evidence" value="ECO:0007669"/>
    <property type="project" value="UniProtKB-SubCell"/>
</dbReference>
<feature type="transmembrane region" description="Helical" evidence="7">
    <location>
        <begin position="225"/>
        <end position="248"/>
    </location>
</feature>
<feature type="transmembrane region" description="Helical" evidence="7">
    <location>
        <begin position="201"/>
        <end position="219"/>
    </location>
</feature>
<proteinExistence type="inferred from homology"/>
<dbReference type="Proteomes" id="UP001318760">
    <property type="component" value="Unassembled WGS sequence"/>
</dbReference>
<evidence type="ECO:0000256" key="7">
    <source>
        <dbReference type="SAM" id="Phobius"/>
    </source>
</evidence>
<evidence type="ECO:0000256" key="5">
    <source>
        <dbReference type="ARBA" id="ARBA00022989"/>
    </source>
</evidence>
<evidence type="ECO:0000256" key="3">
    <source>
        <dbReference type="ARBA" id="ARBA00022475"/>
    </source>
</evidence>
<keyword evidence="10" id="KW-1185">Reference proteome</keyword>
<feature type="transmembrane region" description="Helical" evidence="7">
    <location>
        <begin position="58"/>
        <end position="82"/>
    </location>
</feature>
<dbReference type="InterPro" id="IPR005524">
    <property type="entry name" value="DUF318"/>
</dbReference>
<feature type="transmembrane region" description="Helical" evidence="7">
    <location>
        <begin position="260"/>
        <end position="282"/>
    </location>
</feature>
<dbReference type="InterPro" id="IPR053166">
    <property type="entry name" value="UPF0718_permease"/>
</dbReference>
<dbReference type="EMBL" id="LIWG01000004">
    <property type="protein sequence ID" value="MBE3607952.1"/>
    <property type="molecule type" value="Genomic_DNA"/>
</dbReference>
<dbReference type="PANTHER" id="PTHR42775:SF2">
    <property type="entry name" value="PERMEASE"/>
    <property type="match status" value="1"/>
</dbReference>
<evidence type="ECO:0000256" key="1">
    <source>
        <dbReference type="ARBA" id="ARBA00004651"/>
    </source>
</evidence>
<comment type="subcellular location">
    <subcellularLocation>
        <location evidence="1">Cell membrane</location>
        <topology evidence="1">Multi-pass membrane protein</topology>
    </subcellularLocation>
</comment>
<dbReference type="RefSeq" id="WP_170016016.1">
    <property type="nucleotide sequence ID" value="NZ_CP012545.1"/>
</dbReference>